<dbReference type="InterPro" id="IPR004477">
    <property type="entry name" value="ComEC_N"/>
</dbReference>
<evidence type="ECO:0000259" key="7">
    <source>
        <dbReference type="SMART" id="SM00849"/>
    </source>
</evidence>
<proteinExistence type="predicted"/>
<feature type="transmembrane region" description="Helical" evidence="6">
    <location>
        <begin position="302"/>
        <end position="319"/>
    </location>
</feature>
<keyword evidence="9" id="KW-1185">Reference proteome</keyword>
<dbReference type="SMART" id="SM00849">
    <property type="entry name" value="Lactamase_B"/>
    <property type="match status" value="1"/>
</dbReference>
<dbReference type="Gene3D" id="3.60.15.10">
    <property type="entry name" value="Ribonuclease Z/Hydroxyacylglutathione hydrolase-like"/>
    <property type="match status" value="1"/>
</dbReference>
<keyword evidence="5 6" id="KW-0472">Membrane</keyword>
<reference evidence="8" key="1">
    <citation type="submission" date="2014-12" db="EMBL/GenBank/DDBJ databases">
        <title>The draft genome of the Tatumella morbirosei type strain, LMG23360T isolated from pineapple rot.</title>
        <authorList>
            <person name="Smits T.H."/>
            <person name="Palmer M."/>
            <person name="Venter S.N."/>
            <person name="Duffy B."/>
            <person name="Steenkamp E.T."/>
            <person name="Chan W.Y."/>
            <person name="Coutinho T.A."/>
            <person name="Coetzee M.P."/>
            <person name="De Maayer P."/>
        </authorList>
    </citation>
    <scope>NUCLEOTIDE SEQUENCE [LARGE SCALE GENOMIC DNA]</scope>
    <source>
        <strain evidence="8">LMG 23360</strain>
    </source>
</reference>
<dbReference type="Proteomes" id="UP000029577">
    <property type="component" value="Unassembled WGS sequence"/>
</dbReference>
<dbReference type="NCBIfam" id="TIGR00361">
    <property type="entry name" value="ComEC_Rec2"/>
    <property type="match status" value="1"/>
</dbReference>
<dbReference type="NCBIfam" id="TIGR00360">
    <property type="entry name" value="ComEC_N-term"/>
    <property type="match status" value="1"/>
</dbReference>
<dbReference type="InterPro" id="IPR052159">
    <property type="entry name" value="Competence_DNA_uptake"/>
</dbReference>
<dbReference type="InterPro" id="IPR004797">
    <property type="entry name" value="Competence_ComEC/Rec2"/>
</dbReference>
<dbReference type="GO" id="GO:0030420">
    <property type="term" value="P:establishment of competence for transformation"/>
    <property type="evidence" value="ECO:0007669"/>
    <property type="project" value="InterPro"/>
</dbReference>
<feature type="transmembrane region" description="Helical" evidence="6">
    <location>
        <begin position="325"/>
        <end position="342"/>
    </location>
</feature>
<dbReference type="CDD" id="cd07731">
    <property type="entry name" value="ComA-like_MBL-fold"/>
    <property type="match status" value="1"/>
</dbReference>
<protein>
    <recommendedName>
        <fullName evidence="7">Metallo-beta-lactamase domain-containing protein</fullName>
    </recommendedName>
</protein>
<keyword evidence="2" id="KW-1003">Cell membrane</keyword>
<feature type="transmembrane region" description="Helical" evidence="6">
    <location>
        <begin position="390"/>
        <end position="410"/>
    </location>
</feature>
<sequence>MSIAWITPASLMPLLFLPSLPGPLFLLFIALMAVVLLQSSYRLFWIMAWSGLIFCWGVTVARQQLQQIEELTIRPVNALVRVTATENSRQRIRVSIVRTGHQIRFPVLSAWIHAGDSVANFCVGQRWEMRLRLRAVHSQLNEGGYDQQRQALATYTPLQGKILWKVPLTTECNLRQQIIQRVQSEIGLMESRGILQALLFGLRDGVSPWVSQLFRDTGVAHLMAISGMHIGLAGGVGWWLAVRIQYCLPARYIRREGPQIVSWLIAAMYTWVSGMQPPALRAMLAVTLWMVFSHQRLNMNSWQVWICCAALLVLADPMLILSDSFWLSMLAVLMLLVWYRWFNLPRRFRLLRRWFILRLLHLQLGMMVLMLPLQALLFSGTSLFALPANLLAIPVVSLLTLPLAGTALLLTPTGYSAPLWQLADQSVILLCTALEALPAGWLVINDVWLWGGLTWGSLFFVRAGVYVGFKMSGMALLLSCLLWRFQSSSEIWRVDMLDVGHGLAVVISQQNEAVIYDTGNRWQYTDAGQRLIIPWLLQRQLMPKEVIISHRHLDHYGGLSSIKQRWPNVLLRTALNRPQHLPCFRGETWQWKNLKFNVLWPPVGQSRGQNDDSCIVKVSDGRFSLLLTGDIESRSEKELVRLEKEQLRATFIQVPHHGSNTSSVPVLLRRVNGQLALASLARYNSWKMPSSAVVGRYHDAGYRWLDTAVSGQISLRIYKDSYQVLEMREQIFPRWYHQWFGVKAESR</sequence>
<dbReference type="EMBL" id="JPKR02000002">
    <property type="protein sequence ID" value="KGD73561.1"/>
    <property type="molecule type" value="Genomic_DNA"/>
</dbReference>
<gene>
    <name evidence="8" type="ORF">HA49_09880</name>
</gene>
<dbReference type="PANTHER" id="PTHR30619:SF1">
    <property type="entry name" value="RECOMBINATION PROTEIN 2"/>
    <property type="match status" value="1"/>
</dbReference>
<dbReference type="InterPro" id="IPR001279">
    <property type="entry name" value="Metallo-B-lactamas"/>
</dbReference>
<dbReference type="InterPro" id="IPR036866">
    <property type="entry name" value="RibonucZ/Hydroxyglut_hydro"/>
</dbReference>
<name>A0A095T9J4_9GAMM</name>
<evidence type="ECO:0000256" key="6">
    <source>
        <dbReference type="SAM" id="Phobius"/>
    </source>
</evidence>
<evidence type="ECO:0000256" key="1">
    <source>
        <dbReference type="ARBA" id="ARBA00004651"/>
    </source>
</evidence>
<accession>A0A095T9J4</accession>
<dbReference type="InterPro" id="IPR035681">
    <property type="entry name" value="ComA-like_MBL"/>
</dbReference>
<feature type="transmembrane region" description="Helical" evidence="6">
    <location>
        <begin position="12"/>
        <end position="37"/>
    </location>
</feature>
<dbReference type="AlphaFoldDB" id="A0A095T9J4"/>
<evidence type="ECO:0000256" key="5">
    <source>
        <dbReference type="ARBA" id="ARBA00023136"/>
    </source>
</evidence>
<dbReference type="eggNOG" id="COG2333">
    <property type="taxonomic scope" value="Bacteria"/>
</dbReference>
<evidence type="ECO:0000256" key="2">
    <source>
        <dbReference type="ARBA" id="ARBA00022475"/>
    </source>
</evidence>
<dbReference type="GO" id="GO:0005886">
    <property type="term" value="C:plasma membrane"/>
    <property type="evidence" value="ECO:0007669"/>
    <property type="project" value="UniProtKB-SubCell"/>
</dbReference>
<evidence type="ECO:0000256" key="3">
    <source>
        <dbReference type="ARBA" id="ARBA00022692"/>
    </source>
</evidence>
<evidence type="ECO:0000313" key="9">
    <source>
        <dbReference type="Proteomes" id="UP000029577"/>
    </source>
</evidence>
<feature type="transmembrane region" description="Helical" evidence="6">
    <location>
        <begin position="354"/>
        <end position="378"/>
    </location>
</feature>
<evidence type="ECO:0000256" key="4">
    <source>
        <dbReference type="ARBA" id="ARBA00022989"/>
    </source>
</evidence>
<keyword evidence="4 6" id="KW-1133">Transmembrane helix</keyword>
<dbReference type="Pfam" id="PF00753">
    <property type="entry name" value="Lactamase_B"/>
    <property type="match status" value="1"/>
</dbReference>
<dbReference type="Pfam" id="PF03772">
    <property type="entry name" value="Competence"/>
    <property type="match status" value="1"/>
</dbReference>
<comment type="caution">
    <text evidence="8">The sequence shown here is derived from an EMBL/GenBank/DDBJ whole genome shotgun (WGS) entry which is preliminary data.</text>
</comment>
<feature type="transmembrane region" description="Helical" evidence="6">
    <location>
        <begin position="219"/>
        <end position="240"/>
    </location>
</feature>
<dbReference type="SUPFAM" id="SSF56281">
    <property type="entry name" value="Metallo-hydrolase/oxidoreductase"/>
    <property type="match status" value="1"/>
</dbReference>
<feature type="transmembrane region" description="Helical" evidence="6">
    <location>
        <begin position="422"/>
        <end position="444"/>
    </location>
</feature>
<organism evidence="8 9">
    <name type="scientific">Tatumella morbirosei</name>
    <dbReference type="NCBI Taxonomy" id="642227"/>
    <lineage>
        <taxon>Bacteria</taxon>
        <taxon>Pseudomonadati</taxon>
        <taxon>Pseudomonadota</taxon>
        <taxon>Gammaproteobacteria</taxon>
        <taxon>Enterobacterales</taxon>
        <taxon>Erwiniaceae</taxon>
        <taxon>Tatumella</taxon>
    </lineage>
</organism>
<feature type="domain" description="Metallo-beta-lactamase" evidence="7">
    <location>
        <begin position="501"/>
        <end position="682"/>
    </location>
</feature>
<comment type="subcellular location">
    <subcellularLocation>
        <location evidence="1">Cell membrane</location>
        <topology evidence="1">Multi-pass membrane protein</topology>
    </subcellularLocation>
</comment>
<feature type="transmembrane region" description="Helical" evidence="6">
    <location>
        <begin position="43"/>
        <end position="61"/>
    </location>
</feature>
<evidence type="ECO:0000313" key="8">
    <source>
        <dbReference type="EMBL" id="KGD73561.1"/>
    </source>
</evidence>
<dbReference type="STRING" id="642227.HA49_09880"/>
<dbReference type="eggNOG" id="COG0658">
    <property type="taxonomic scope" value="Bacteria"/>
</dbReference>
<feature type="transmembrane region" description="Helical" evidence="6">
    <location>
        <begin position="464"/>
        <end position="483"/>
    </location>
</feature>
<keyword evidence="3 6" id="KW-0812">Transmembrane</keyword>
<dbReference type="PANTHER" id="PTHR30619">
    <property type="entry name" value="DNA INTERNALIZATION/COMPETENCE PROTEIN COMEC/REC2"/>
    <property type="match status" value="1"/>
</dbReference>